<accession>A0AAE9F0T0</accession>
<organism evidence="5 6">
    <name type="scientific">Caenorhabditis briggsae</name>
    <dbReference type="NCBI Taxonomy" id="6238"/>
    <lineage>
        <taxon>Eukaryota</taxon>
        <taxon>Metazoa</taxon>
        <taxon>Ecdysozoa</taxon>
        <taxon>Nematoda</taxon>
        <taxon>Chromadorea</taxon>
        <taxon>Rhabditida</taxon>
        <taxon>Rhabditina</taxon>
        <taxon>Rhabditomorpha</taxon>
        <taxon>Rhabditoidea</taxon>
        <taxon>Rhabditidae</taxon>
        <taxon>Peloderinae</taxon>
        <taxon>Caenorhabditis</taxon>
    </lineage>
</organism>
<proteinExistence type="predicted"/>
<dbReference type="EMBL" id="CP092624">
    <property type="protein sequence ID" value="UMM32771.1"/>
    <property type="molecule type" value="Genomic_DNA"/>
</dbReference>
<dbReference type="Pfam" id="PF08450">
    <property type="entry name" value="SGL"/>
    <property type="match status" value="1"/>
</dbReference>
<dbReference type="Proteomes" id="UP000829354">
    <property type="component" value="Chromosome V"/>
</dbReference>
<dbReference type="PANTHER" id="PTHR11799:SF7">
    <property type="entry name" value="ARYLESTERASE-RELATED"/>
    <property type="match status" value="1"/>
</dbReference>
<dbReference type="SUPFAM" id="SSF63829">
    <property type="entry name" value="Calcium-dependent phosphotriesterase"/>
    <property type="match status" value="1"/>
</dbReference>
<name>A0AAE9F0T0_CAEBR</name>
<dbReference type="InterPro" id="IPR013658">
    <property type="entry name" value="SGL"/>
</dbReference>
<dbReference type="PROSITE" id="PS50119">
    <property type="entry name" value="ZF_BBOX"/>
    <property type="match status" value="1"/>
</dbReference>
<dbReference type="InterPro" id="IPR000315">
    <property type="entry name" value="Znf_B-box"/>
</dbReference>
<evidence type="ECO:0000256" key="3">
    <source>
        <dbReference type="SAM" id="MobiDB-lite"/>
    </source>
</evidence>
<dbReference type="Gene3D" id="2.120.10.30">
    <property type="entry name" value="TolB, C-terminal domain"/>
    <property type="match status" value="1"/>
</dbReference>
<evidence type="ECO:0000313" key="5">
    <source>
        <dbReference type="EMBL" id="UMM32771.1"/>
    </source>
</evidence>
<reference evidence="5 6" key="1">
    <citation type="submission" date="2022-04" db="EMBL/GenBank/DDBJ databases">
        <title>Chromosome-level reference genomes for two strains of Caenorhabditis briggsae: an improved platform for comparative genomics.</title>
        <authorList>
            <person name="Stevens L."/>
            <person name="Andersen E."/>
        </authorList>
    </citation>
    <scope>NUCLEOTIDE SEQUENCE [LARGE SCALE GENOMIC DNA]</scope>
    <source>
        <strain evidence="5">VX34</strain>
        <tissue evidence="5">Whole-organism</tissue>
    </source>
</reference>
<dbReference type="InterPro" id="IPR011042">
    <property type="entry name" value="6-blade_b-propeller_TolB-like"/>
</dbReference>
<evidence type="ECO:0000259" key="4">
    <source>
        <dbReference type="PROSITE" id="PS50119"/>
    </source>
</evidence>
<keyword evidence="6" id="KW-1185">Reference proteome</keyword>
<evidence type="ECO:0000313" key="6">
    <source>
        <dbReference type="Proteomes" id="UP000829354"/>
    </source>
</evidence>
<dbReference type="Pfam" id="PF00643">
    <property type="entry name" value="zf-B_box"/>
    <property type="match status" value="1"/>
</dbReference>
<dbReference type="PANTHER" id="PTHR11799">
    <property type="entry name" value="PARAOXONASE"/>
    <property type="match status" value="1"/>
</dbReference>
<keyword evidence="1" id="KW-0862">Zinc</keyword>
<sequence length="560" mass="63890">MEDSQESWIQQFSQYFDESVHERGGRFEKRKNLKSKEKKADPIGFNRRRRRSNSSTFLELINHLESEESSKNSLNSSISCDNEPSHSAIYYCEVCHLNFCNECFTIAHAPRVFSNHQRTKITDSSQNEDDYEKSLSRLLERIEIASEKLEDQIETTRSAASTFRLDGPSHQKIAVVIAKKFDRKMKNVMGDLTEFVTYVEQLMNGMKENEEEKLKEVRMLKEEISRILNGGIMMRDVLILILLAFLAQFVFRSLLTLDINKRVYNHRPGPCRKIEGVVNGSEDITVVPEKNLAFITSGLEDAQFLPHGISHWVLENGTVRLFLVVHSKNFQHSIVILDYDEEKKQLNHVRTIKDEQFVRPNDVLATGENSFLVANDGGSSSNIENLLEIATGFHRGSLVHYDGQKSKSLLTNTATNGIILSNDKKTLYVSFIYKETIGVFDWDVKNEDIQKISEISTLTACDNFHIDEKDNLWSACHPVLHEASKHLSNHRDQSLHSPTQVLRFKFAADKKSAEILEVFSDDGRFTSAGVVATSFDNGKQMLIGTVFRDVTHCDIDVNLD</sequence>
<dbReference type="Gene3D" id="4.10.830.40">
    <property type="match status" value="1"/>
</dbReference>
<feature type="region of interest" description="Disordered" evidence="3">
    <location>
        <begin position="22"/>
        <end position="46"/>
    </location>
</feature>
<protein>
    <recommendedName>
        <fullName evidence="4">B box-type domain-containing protein</fullName>
    </recommendedName>
</protein>
<keyword evidence="2" id="KW-0175">Coiled coil</keyword>
<dbReference type="InterPro" id="IPR051288">
    <property type="entry name" value="Serum_paraoxonase/arylesterase"/>
</dbReference>
<feature type="domain" description="B box-type" evidence="4">
    <location>
        <begin position="75"/>
        <end position="121"/>
    </location>
</feature>
<dbReference type="GO" id="GO:0008270">
    <property type="term" value="F:zinc ion binding"/>
    <property type="evidence" value="ECO:0007669"/>
    <property type="project" value="UniProtKB-KW"/>
</dbReference>
<keyword evidence="1" id="KW-0479">Metal-binding</keyword>
<dbReference type="AlphaFoldDB" id="A0AAE9F0T0"/>
<keyword evidence="1" id="KW-0863">Zinc-finger</keyword>
<dbReference type="CDD" id="cd19773">
    <property type="entry name" value="Bbox2_TRIM23_C-IX_rpt1"/>
    <property type="match status" value="1"/>
</dbReference>
<evidence type="ECO:0000256" key="1">
    <source>
        <dbReference type="PROSITE-ProRule" id="PRU00024"/>
    </source>
</evidence>
<evidence type="ECO:0000256" key="2">
    <source>
        <dbReference type="SAM" id="Coils"/>
    </source>
</evidence>
<feature type="coiled-coil region" evidence="2">
    <location>
        <begin position="128"/>
        <end position="159"/>
    </location>
</feature>
<gene>
    <name evidence="5" type="ORF">L5515_006461</name>
</gene>